<feature type="transmembrane region" description="Helical" evidence="9">
    <location>
        <begin position="713"/>
        <end position="731"/>
    </location>
</feature>
<evidence type="ECO:0000256" key="1">
    <source>
        <dbReference type="ARBA" id="ARBA00004141"/>
    </source>
</evidence>
<dbReference type="Gene3D" id="1.20.1250.20">
    <property type="entry name" value="MFS general substrate transporter like domains"/>
    <property type="match status" value="1"/>
</dbReference>
<feature type="domain" description="Major facilitator superfamily (MFS) profile" evidence="11">
    <location>
        <begin position="453"/>
        <end position="909"/>
    </location>
</feature>
<dbReference type="NCBIfam" id="TIGR00879">
    <property type="entry name" value="SP"/>
    <property type="match status" value="1"/>
</dbReference>
<evidence type="ECO:0000256" key="7">
    <source>
        <dbReference type="ARBA" id="ARBA00023180"/>
    </source>
</evidence>
<organism evidence="12 13">
    <name type="scientific">Colletotrichum lupini</name>
    <dbReference type="NCBI Taxonomy" id="145971"/>
    <lineage>
        <taxon>Eukaryota</taxon>
        <taxon>Fungi</taxon>
        <taxon>Dikarya</taxon>
        <taxon>Ascomycota</taxon>
        <taxon>Pezizomycotina</taxon>
        <taxon>Sordariomycetes</taxon>
        <taxon>Hypocreomycetidae</taxon>
        <taxon>Glomerellales</taxon>
        <taxon>Glomerellaceae</taxon>
        <taxon>Colletotrichum</taxon>
        <taxon>Colletotrichum acutatum species complex</taxon>
    </lineage>
</organism>
<keyword evidence="4 9" id="KW-0812">Transmembrane</keyword>
<dbReference type="PANTHER" id="PTHR48022:SF21">
    <property type="entry name" value="QUINATE TRANSPORTER, PUTATIVE (AFU_ORTHOLOGUE AFUA_6G06960)-RELATED"/>
    <property type="match status" value="1"/>
</dbReference>
<keyword evidence="7" id="KW-0325">Glycoprotein</keyword>
<dbReference type="KEGG" id="clup:CLUP02_13096"/>
<evidence type="ECO:0000313" key="12">
    <source>
        <dbReference type="EMBL" id="UQC87579.1"/>
    </source>
</evidence>
<feature type="region of interest" description="Disordered" evidence="8">
    <location>
        <begin position="321"/>
        <end position="356"/>
    </location>
</feature>
<evidence type="ECO:0000256" key="5">
    <source>
        <dbReference type="ARBA" id="ARBA00022989"/>
    </source>
</evidence>
<dbReference type="InterPro" id="IPR005829">
    <property type="entry name" value="Sugar_transporter_CS"/>
</dbReference>
<dbReference type="PRINTS" id="PR00171">
    <property type="entry name" value="SUGRTRNSPORT"/>
</dbReference>
<evidence type="ECO:0000313" key="13">
    <source>
        <dbReference type="Proteomes" id="UP000830671"/>
    </source>
</evidence>
<feature type="region of interest" description="Disordered" evidence="8">
    <location>
        <begin position="938"/>
        <end position="963"/>
    </location>
</feature>
<evidence type="ECO:0000256" key="6">
    <source>
        <dbReference type="ARBA" id="ARBA00023136"/>
    </source>
</evidence>
<reference evidence="12" key="1">
    <citation type="journal article" date="2021" name="Mol. Plant Microbe Interact.">
        <title>Complete Genome Sequence of the Plant-Pathogenic Fungus Colletotrichum lupini.</title>
        <authorList>
            <person name="Baroncelli R."/>
            <person name="Pensec F."/>
            <person name="Da Lio D."/>
            <person name="Boufleur T."/>
            <person name="Vicente I."/>
            <person name="Sarrocco S."/>
            <person name="Picot A."/>
            <person name="Baraldi E."/>
            <person name="Sukno S."/>
            <person name="Thon M."/>
            <person name="Le Floch G."/>
        </authorList>
    </citation>
    <scope>NUCLEOTIDE SEQUENCE</scope>
    <source>
        <strain evidence="12">IMI 504893</strain>
    </source>
</reference>
<dbReference type="InterPro" id="IPR050360">
    <property type="entry name" value="MFS_Sugar_Transporters"/>
</dbReference>
<dbReference type="InterPro" id="IPR005828">
    <property type="entry name" value="MFS_sugar_transport-like"/>
</dbReference>
<dbReference type="Pfam" id="PF00083">
    <property type="entry name" value="Sugar_tr"/>
    <property type="match status" value="1"/>
</dbReference>
<feature type="transmembrane region" description="Helical" evidence="9">
    <location>
        <begin position="853"/>
        <end position="872"/>
    </location>
</feature>
<feature type="transmembrane region" description="Helical" evidence="9">
    <location>
        <begin position="814"/>
        <end position="841"/>
    </location>
</feature>
<feature type="transmembrane region" description="Helical" evidence="9">
    <location>
        <begin position="884"/>
        <end position="905"/>
    </location>
</feature>
<dbReference type="GeneID" id="73347052"/>
<dbReference type="SUPFAM" id="SSF103473">
    <property type="entry name" value="MFS general substrate transporter"/>
    <property type="match status" value="1"/>
</dbReference>
<keyword evidence="10" id="KW-0732">Signal</keyword>
<dbReference type="InterPro" id="IPR020846">
    <property type="entry name" value="MFS_dom"/>
</dbReference>
<dbReference type="AlphaFoldDB" id="A0A9Q8WLA5"/>
<gene>
    <name evidence="12" type="ORF">CLUP02_13096</name>
</gene>
<proteinExistence type="inferred from homology"/>
<dbReference type="GO" id="GO:0016020">
    <property type="term" value="C:membrane"/>
    <property type="evidence" value="ECO:0007669"/>
    <property type="project" value="UniProtKB-SubCell"/>
</dbReference>
<feature type="chain" id="PRO_5040419029" description="Major facilitator superfamily (MFS) profile domain-containing protein" evidence="10">
    <location>
        <begin position="19"/>
        <end position="963"/>
    </location>
</feature>
<keyword evidence="3" id="KW-0813">Transport</keyword>
<feature type="transmembrane region" description="Helical" evidence="9">
    <location>
        <begin position="586"/>
        <end position="607"/>
    </location>
</feature>
<dbReference type="InterPro" id="IPR003663">
    <property type="entry name" value="Sugar/inositol_transpt"/>
</dbReference>
<feature type="transmembrane region" description="Helical" evidence="9">
    <location>
        <begin position="527"/>
        <end position="545"/>
    </location>
</feature>
<feature type="transmembrane region" description="Helical" evidence="9">
    <location>
        <begin position="551"/>
        <end position="574"/>
    </location>
</feature>
<feature type="transmembrane region" description="Helical" evidence="9">
    <location>
        <begin position="497"/>
        <end position="515"/>
    </location>
</feature>
<dbReference type="EMBL" id="CP019479">
    <property type="protein sequence ID" value="UQC87579.1"/>
    <property type="molecule type" value="Genomic_DNA"/>
</dbReference>
<feature type="transmembrane region" description="Helical" evidence="9">
    <location>
        <begin position="783"/>
        <end position="802"/>
    </location>
</feature>
<evidence type="ECO:0000256" key="2">
    <source>
        <dbReference type="ARBA" id="ARBA00010992"/>
    </source>
</evidence>
<dbReference type="PROSITE" id="PS00216">
    <property type="entry name" value="SUGAR_TRANSPORT_1"/>
    <property type="match status" value="1"/>
</dbReference>
<dbReference type="PROSITE" id="PS50850">
    <property type="entry name" value="MFS"/>
    <property type="match status" value="1"/>
</dbReference>
<dbReference type="InterPro" id="IPR036259">
    <property type="entry name" value="MFS_trans_sf"/>
</dbReference>
<evidence type="ECO:0000259" key="11">
    <source>
        <dbReference type="PROSITE" id="PS50850"/>
    </source>
</evidence>
<dbReference type="FunFam" id="1.20.1250.20:FF:000026">
    <property type="entry name" value="MFS quinate transporter QutD"/>
    <property type="match status" value="1"/>
</dbReference>
<evidence type="ECO:0000256" key="8">
    <source>
        <dbReference type="SAM" id="MobiDB-lite"/>
    </source>
</evidence>
<dbReference type="PANTHER" id="PTHR48022">
    <property type="entry name" value="PLASTIDIC GLUCOSE TRANSPORTER 4"/>
    <property type="match status" value="1"/>
</dbReference>
<dbReference type="RefSeq" id="XP_049149188.1">
    <property type="nucleotide sequence ID" value="XM_049292042.1"/>
</dbReference>
<name>A0A9Q8WLA5_9PEZI</name>
<feature type="transmembrane region" description="Helical" evidence="9">
    <location>
        <begin position="751"/>
        <end position="771"/>
    </location>
</feature>
<protein>
    <recommendedName>
        <fullName evidence="11">Major facilitator superfamily (MFS) profile domain-containing protein</fullName>
    </recommendedName>
</protein>
<keyword evidence="6 9" id="KW-0472">Membrane</keyword>
<comment type="subcellular location">
    <subcellularLocation>
        <location evidence="1">Membrane</location>
        <topology evidence="1">Multi-pass membrane protein</topology>
    </subcellularLocation>
</comment>
<evidence type="ECO:0000256" key="9">
    <source>
        <dbReference type="SAM" id="Phobius"/>
    </source>
</evidence>
<feature type="signal peptide" evidence="10">
    <location>
        <begin position="1"/>
        <end position="18"/>
    </location>
</feature>
<dbReference type="PROSITE" id="PS00217">
    <property type="entry name" value="SUGAR_TRANSPORT_2"/>
    <property type="match status" value="1"/>
</dbReference>
<keyword evidence="13" id="KW-1185">Reference proteome</keyword>
<keyword evidence="5 9" id="KW-1133">Transmembrane helix</keyword>
<evidence type="ECO:0000256" key="4">
    <source>
        <dbReference type="ARBA" id="ARBA00022692"/>
    </source>
</evidence>
<comment type="similarity">
    <text evidence="2">Belongs to the major facilitator superfamily. Sugar transporter (TC 2.A.1.1) family.</text>
</comment>
<accession>A0A9Q8WLA5</accession>
<feature type="transmembrane region" description="Helical" evidence="9">
    <location>
        <begin position="619"/>
        <end position="640"/>
    </location>
</feature>
<dbReference type="GO" id="GO:0005351">
    <property type="term" value="F:carbohydrate:proton symporter activity"/>
    <property type="evidence" value="ECO:0007669"/>
    <property type="project" value="TreeGrafter"/>
</dbReference>
<evidence type="ECO:0000256" key="10">
    <source>
        <dbReference type="SAM" id="SignalP"/>
    </source>
</evidence>
<evidence type="ECO:0000256" key="3">
    <source>
        <dbReference type="ARBA" id="ARBA00022448"/>
    </source>
</evidence>
<dbReference type="Proteomes" id="UP000830671">
    <property type="component" value="Chromosome 7"/>
</dbReference>
<sequence>MLLVDLLMLLLLTTPAISNTSPPLQPHFSYPRPYSAESTVRGWVDKRATGWSRNQSGTWDESGRRRTEDSLALGVCVPVTLYGYIVSCPDFPVSAYAVKRRLNQVQRTKCLLPGLHSIRTASHGSLTLRPTSLNAVMGETTRDASSSKSRALLVARSGPHFGNGNHNENSHNSESRIWEVTWETRSSIFSSHYLYAAFKLPHSSHVKFMTTGRDKLKVITYPKITTHPPRCLPYPTLCRKPPIARPGRLIAKPNRFPSPKSQAVPLPPPAAQHHRAALSVPSEWRKNLMDNSPSVLIGLQQGFFGFWTGWETHRIDCDHGSPNSYSSPAPPIPFSSGEGSPGFHPSGEKTRVQISKRGKTPLEISDISGQAAHTLKSSLSSLRRFVSSSSPQPITHPSSHLELNHLGSRFNHHRVSNQPPNMTTMQKILKKIVHNESMETDPAEIYGWRVFALAASACFGAMSFGWDSSVIGGVVVMEPFKNDYGLKDAKPVETANLTGNIVSTLQAGCLVGALLASPMTDRFGRKWCLVTVAAIILVGVVLQAVSSGRIAAIFVGRFIAGLGVGGASAINPLYVSENAPRAIRGLLTGMYQLFIVTGGMIAFWINYGAEVNLTGKTMYIFPLAIQGLPSLLLLICMLFCNESPRWLARQDKWEEAKKILATLRNLPENHPYLEDEFQEIVDQLQHERQLIGNATFKNLQKEMWTIKGNRNRALISIFLMICQQMTGTNAINTYAPMIFKNLGVTGRSTPLLSTGVYGIVKVLACICFLLFMADSLGRRRSLLWTSIAQGCCMFYIGLYVRISPPIAGEPVPGAGYMALVAIFLFAAFFQFGWGPACWIYASEIPAARLRSQNVALAAATQWLFNLIVARTVPNMLATVGAHGYGTYLIFGSFCFSMFFFVWFFVPETKGISLEHMDALFGVTDYDSDKKLNHDNLSETKGSPAEIQVESTNPAHAHVRKESA</sequence>